<evidence type="ECO:0000256" key="1">
    <source>
        <dbReference type="SAM" id="MobiDB-lite"/>
    </source>
</evidence>
<keyword evidence="3" id="KW-1185">Reference proteome</keyword>
<comment type="caution">
    <text evidence="2">The sequence shown here is derived from an EMBL/GenBank/DDBJ whole genome shotgun (WGS) entry which is preliminary data.</text>
</comment>
<protein>
    <submittedName>
        <fullName evidence="2">Uncharacterized protein</fullName>
    </submittedName>
</protein>
<dbReference type="OrthoDB" id="6369928at2"/>
<reference evidence="2 3" key="1">
    <citation type="submission" date="2018-03" db="EMBL/GenBank/DDBJ databases">
        <title>Marinobacter brunus sp. nov., a marine bacterium of Gamma-proteobacteria isolated from the surface seawater of the South China Sea.</title>
        <authorList>
            <person name="Cheng H."/>
            <person name="Wu Y.-H."/>
            <person name="Xamxidin M."/>
            <person name="Xu X.-W."/>
        </authorList>
    </citation>
    <scope>NUCLEOTIDE SEQUENCE [LARGE SCALE GENOMIC DNA]</scope>
    <source>
        <strain evidence="2 3">JCM 30472</strain>
    </source>
</reference>
<organism evidence="2 3">
    <name type="scientific">Marinobacter halophilus</name>
    <dbReference type="NCBI Taxonomy" id="1323740"/>
    <lineage>
        <taxon>Bacteria</taxon>
        <taxon>Pseudomonadati</taxon>
        <taxon>Pseudomonadota</taxon>
        <taxon>Gammaproteobacteria</taxon>
        <taxon>Pseudomonadales</taxon>
        <taxon>Marinobacteraceae</taxon>
        <taxon>Marinobacter</taxon>
    </lineage>
</organism>
<feature type="region of interest" description="Disordered" evidence="1">
    <location>
        <begin position="76"/>
        <end position="115"/>
    </location>
</feature>
<feature type="compositionally biased region" description="Basic and acidic residues" evidence="1">
    <location>
        <begin position="94"/>
        <end position="109"/>
    </location>
</feature>
<dbReference type="EMBL" id="PXNN01000003">
    <property type="protein sequence ID" value="PSF10366.1"/>
    <property type="molecule type" value="Genomic_DNA"/>
</dbReference>
<dbReference type="AlphaFoldDB" id="A0A2T1KJM5"/>
<evidence type="ECO:0000313" key="2">
    <source>
        <dbReference type="EMBL" id="PSF10366.1"/>
    </source>
</evidence>
<gene>
    <name evidence="2" type="ORF">C7H08_02425</name>
</gene>
<dbReference type="Proteomes" id="UP000238385">
    <property type="component" value="Unassembled WGS sequence"/>
</dbReference>
<sequence length="123" mass="14092">MNSVASERSWLFDPSLLKLVHQCRRLIQSEFGVKLHLNEDHLEEHLAEYAGKTRSQHLVHTWEALKQRVPELSQISADQPAAKTYRGQPIANDDDVKVRNGEPGEEEARPRKKQVIYRGQVVG</sequence>
<name>A0A2T1KJM5_9GAMM</name>
<evidence type="ECO:0000313" key="3">
    <source>
        <dbReference type="Proteomes" id="UP000238385"/>
    </source>
</evidence>
<proteinExistence type="predicted"/>
<dbReference type="RefSeq" id="WP_106670256.1">
    <property type="nucleotide sequence ID" value="NZ_BMFE01000001.1"/>
</dbReference>
<accession>A0A2T1KJM5</accession>